<evidence type="ECO:0000256" key="6">
    <source>
        <dbReference type="SAM" id="Phobius"/>
    </source>
</evidence>
<dbReference type="Pfam" id="PF04286">
    <property type="entry name" value="DUF445"/>
    <property type="match status" value="1"/>
</dbReference>
<reference evidence="7 8" key="1">
    <citation type="submission" date="2016-10" db="EMBL/GenBank/DDBJ databases">
        <authorList>
            <person name="de Groot N.N."/>
        </authorList>
    </citation>
    <scope>NUCLEOTIDE SEQUENCE [LARGE SCALE GENOMIC DNA]</scope>
    <source>
        <strain evidence="7 8">APO</strain>
    </source>
</reference>
<evidence type="ECO:0000256" key="1">
    <source>
        <dbReference type="ARBA" id="ARBA00004308"/>
    </source>
</evidence>
<gene>
    <name evidence="7" type="ORF">SAMN05192546_101345</name>
</gene>
<evidence type="ECO:0008006" key="9">
    <source>
        <dbReference type="Google" id="ProtNLM"/>
    </source>
</evidence>
<keyword evidence="4 6" id="KW-1133">Transmembrane helix</keyword>
<dbReference type="PANTHER" id="PTHR35791:SF1">
    <property type="entry name" value="UPF0754 MEMBRANE PROTEIN YHEB"/>
    <property type="match status" value="1"/>
</dbReference>
<dbReference type="AlphaFoldDB" id="A0A1H3IYN0"/>
<evidence type="ECO:0000256" key="2">
    <source>
        <dbReference type="ARBA" id="ARBA00008053"/>
    </source>
</evidence>
<accession>A0A1H3IYN0</accession>
<evidence type="ECO:0000256" key="5">
    <source>
        <dbReference type="ARBA" id="ARBA00023136"/>
    </source>
</evidence>
<dbReference type="EMBL" id="FNPV01000001">
    <property type="protein sequence ID" value="SDY32863.1"/>
    <property type="molecule type" value="Genomic_DNA"/>
</dbReference>
<organism evidence="7 8">
    <name type="scientific">Tindallia californiensis</name>
    <dbReference type="NCBI Taxonomy" id="159292"/>
    <lineage>
        <taxon>Bacteria</taxon>
        <taxon>Bacillati</taxon>
        <taxon>Bacillota</taxon>
        <taxon>Clostridia</taxon>
        <taxon>Peptostreptococcales</taxon>
        <taxon>Tindalliaceae</taxon>
        <taxon>Tindallia</taxon>
    </lineage>
</organism>
<evidence type="ECO:0000256" key="4">
    <source>
        <dbReference type="ARBA" id="ARBA00022989"/>
    </source>
</evidence>
<dbReference type="PANTHER" id="PTHR35791">
    <property type="entry name" value="UPF0754 MEMBRANE PROTEIN YHEB"/>
    <property type="match status" value="1"/>
</dbReference>
<dbReference type="InterPro" id="IPR007383">
    <property type="entry name" value="DUF445"/>
</dbReference>
<evidence type="ECO:0000313" key="8">
    <source>
        <dbReference type="Proteomes" id="UP000199230"/>
    </source>
</evidence>
<keyword evidence="8" id="KW-1185">Reference proteome</keyword>
<dbReference type="RefSeq" id="WP_093310344.1">
    <property type="nucleotide sequence ID" value="NZ_FNPV01000001.1"/>
</dbReference>
<name>A0A1H3IYN0_9FIRM</name>
<evidence type="ECO:0000256" key="3">
    <source>
        <dbReference type="ARBA" id="ARBA00022692"/>
    </source>
</evidence>
<dbReference type="GO" id="GO:0012505">
    <property type="term" value="C:endomembrane system"/>
    <property type="evidence" value="ECO:0007669"/>
    <property type="project" value="UniProtKB-SubCell"/>
</dbReference>
<feature type="transmembrane region" description="Helical" evidence="6">
    <location>
        <begin position="181"/>
        <end position="200"/>
    </location>
</feature>
<comment type="similarity">
    <text evidence="2">Belongs to the UPF0754 family.</text>
</comment>
<keyword evidence="3 6" id="KW-0812">Transmembrane</keyword>
<comment type="subcellular location">
    <subcellularLocation>
        <location evidence="1">Endomembrane system</location>
    </subcellularLocation>
</comment>
<protein>
    <recommendedName>
        <fullName evidence="9">DUF445 domain-containing protein</fullName>
    </recommendedName>
</protein>
<keyword evidence="5 6" id="KW-0472">Membrane</keyword>
<sequence>MSLTNWILLMLVGGFIGWTTNVLAIRLLFKPYKAISVPLLGFKLQGLIPRRKGEIAKNIGYQIEKELVSMKDILKTFGENQQREDLKIFLKIYLNNMIVEKLPGMLRRAMRKPISIFVNDLLNEEGDRIITEMIDYLIEDQSEKLKLADLIEEKINQYPMEQLEEMILMVAKKELRHIERLGGLLGVMIGFFQAWIITLIS</sequence>
<dbReference type="OrthoDB" id="9787430at2"/>
<feature type="transmembrane region" description="Helical" evidence="6">
    <location>
        <begin position="6"/>
        <end position="29"/>
    </location>
</feature>
<dbReference type="Proteomes" id="UP000199230">
    <property type="component" value="Unassembled WGS sequence"/>
</dbReference>
<dbReference type="STRING" id="159292.SAMN05192546_101345"/>
<evidence type="ECO:0000313" key="7">
    <source>
        <dbReference type="EMBL" id="SDY32863.1"/>
    </source>
</evidence>
<proteinExistence type="inferred from homology"/>